<evidence type="ECO:0000256" key="10">
    <source>
        <dbReference type="ARBA" id="ARBA00023008"/>
    </source>
</evidence>
<feature type="domain" description="Cytochrome oxidase subunit II transmembrane region profile" evidence="18">
    <location>
        <begin position="6"/>
        <end position="101"/>
    </location>
</feature>
<keyword evidence="11 16" id="KW-0472">Membrane</keyword>
<evidence type="ECO:0000313" key="20">
    <source>
        <dbReference type="Proteomes" id="UP001595536"/>
    </source>
</evidence>
<dbReference type="InterPro" id="IPR034210">
    <property type="entry name" value="CcO_II_C"/>
</dbReference>
<evidence type="ECO:0000256" key="5">
    <source>
        <dbReference type="ARBA" id="ARBA00022692"/>
    </source>
</evidence>
<dbReference type="NCBIfam" id="TIGR02866">
    <property type="entry name" value="CoxB"/>
    <property type="match status" value="1"/>
</dbReference>
<protein>
    <recommendedName>
        <fullName evidence="15">Cytochrome c oxidase subunit 2</fullName>
        <ecNumber evidence="15">7.1.1.9</ecNumber>
    </recommendedName>
</protein>
<organism evidence="19 20">
    <name type="scientific">Camelimonas abortus</name>
    <dbReference type="NCBI Taxonomy" id="1017184"/>
    <lineage>
        <taxon>Bacteria</taxon>
        <taxon>Pseudomonadati</taxon>
        <taxon>Pseudomonadota</taxon>
        <taxon>Alphaproteobacteria</taxon>
        <taxon>Hyphomicrobiales</taxon>
        <taxon>Chelatococcaceae</taxon>
        <taxon>Camelimonas</taxon>
    </lineage>
</organism>
<evidence type="ECO:0000259" key="18">
    <source>
        <dbReference type="PROSITE" id="PS50999"/>
    </source>
</evidence>
<keyword evidence="8 14" id="KW-0249">Electron transport</keyword>
<reference evidence="20" key="1">
    <citation type="journal article" date="2019" name="Int. J. Syst. Evol. Microbiol.">
        <title>The Global Catalogue of Microorganisms (GCM) 10K type strain sequencing project: providing services to taxonomists for standard genome sequencing and annotation.</title>
        <authorList>
            <consortium name="The Broad Institute Genomics Platform"/>
            <consortium name="The Broad Institute Genome Sequencing Center for Infectious Disease"/>
            <person name="Wu L."/>
            <person name="Ma J."/>
        </authorList>
    </citation>
    <scope>NUCLEOTIDE SEQUENCE [LARGE SCALE GENOMIC DNA]</scope>
    <source>
        <strain evidence="20">CCM 7941</strain>
    </source>
</reference>
<keyword evidence="6 15" id="KW-0479">Metal-binding</keyword>
<dbReference type="Pfam" id="PF02790">
    <property type="entry name" value="COX2_TM"/>
    <property type="match status" value="1"/>
</dbReference>
<dbReference type="RefSeq" id="WP_376831022.1">
    <property type="nucleotide sequence ID" value="NZ_JBHLWR010000006.1"/>
</dbReference>
<comment type="catalytic activity">
    <reaction evidence="13 15">
        <text>4 Fe(II)-[cytochrome c] + O2 + 8 H(+)(in) = 4 Fe(III)-[cytochrome c] + 2 H2O + 4 H(+)(out)</text>
        <dbReference type="Rhea" id="RHEA:11436"/>
        <dbReference type="Rhea" id="RHEA-COMP:10350"/>
        <dbReference type="Rhea" id="RHEA-COMP:14399"/>
        <dbReference type="ChEBI" id="CHEBI:15377"/>
        <dbReference type="ChEBI" id="CHEBI:15378"/>
        <dbReference type="ChEBI" id="CHEBI:15379"/>
        <dbReference type="ChEBI" id="CHEBI:29033"/>
        <dbReference type="ChEBI" id="CHEBI:29034"/>
        <dbReference type="EC" id="7.1.1.9"/>
    </reaction>
</comment>
<feature type="transmembrane region" description="Helical" evidence="16">
    <location>
        <begin position="73"/>
        <end position="94"/>
    </location>
</feature>
<evidence type="ECO:0000256" key="1">
    <source>
        <dbReference type="ARBA" id="ARBA00004141"/>
    </source>
</evidence>
<evidence type="ECO:0000256" key="16">
    <source>
        <dbReference type="SAM" id="Phobius"/>
    </source>
</evidence>
<evidence type="ECO:0000256" key="3">
    <source>
        <dbReference type="ARBA" id="ARBA00022448"/>
    </source>
</evidence>
<feature type="transmembrane region" description="Helical" evidence="16">
    <location>
        <begin position="31"/>
        <end position="52"/>
    </location>
</feature>
<gene>
    <name evidence="19" type="primary">coxB</name>
    <name evidence="19" type="ORF">ACFOEX_06890</name>
</gene>
<comment type="caution">
    <text evidence="19">The sequence shown here is derived from an EMBL/GenBank/DDBJ whole genome shotgun (WGS) entry which is preliminary data.</text>
</comment>
<dbReference type="SUPFAM" id="SSF49503">
    <property type="entry name" value="Cupredoxins"/>
    <property type="match status" value="1"/>
</dbReference>
<evidence type="ECO:0000256" key="12">
    <source>
        <dbReference type="ARBA" id="ARBA00024688"/>
    </source>
</evidence>
<dbReference type="InterPro" id="IPR001505">
    <property type="entry name" value="Copper_CuA"/>
</dbReference>
<keyword evidence="5 14" id="KW-0812">Transmembrane</keyword>
<dbReference type="InterPro" id="IPR002429">
    <property type="entry name" value="CcO_II-like_C"/>
</dbReference>
<keyword evidence="10 15" id="KW-0186">Copper</keyword>
<comment type="similarity">
    <text evidence="2 14">Belongs to the cytochrome c oxidase subunit 2 family.</text>
</comment>
<name>A0ABV7LEM7_9HYPH</name>
<dbReference type="EMBL" id="JBHRUV010000030">
    <property type="protein sequence ID" value="MFC3266074.1"/>
    <property type="molecule type" value="Genomic_DNA"/>
</dbReference>
<evidence type="ECO:0000256" key="14">
    <source>
        <dbReference type="RuleBase" id="RU000456"/>
    </source>
</evidence>
<comment type="subcellular location">
    <subcellularLocation>
        <location evidence="14">Cell membrane</location>
        <topology evidence="14">Multi-pass membrane protein</topology>
    </subcellularLocation>
    <subcellularLocation>
        <location evidence="1">Membrane</location>
        <topology evidence="1">Multi-pass membrane protein</topology>
    </subcellularLocation>
</comment>
<dbReference type="PROSITE" id="PS50857">
    <property type="entry name" value="COX2_CUA"/>
    <property type="match status" value="1"/>
</dbReference>
<evidence type="ECO:0000256" key="6">
    <source>
        <dbReference type="ARBA" id="ARBA00022723"/>
    </source>
</evidence>
<comment type="function">
    <text evidence="12 15">Subunits I and II form the functional core of the enzyme complex. Electrons originating in cytochrome c are transferred via heme a and Cu(A) to the binuclear center formed by heme a3 and Cu(B).</text>
</comment>
<dbReference type="Gene3D" id="2.60.40.420">
    <property type="entry name" value="Cupredoxins - blue copper proteins"/>
    <property type="match status" value="1"/>
</dbReference>
<keyword evidence="3 14" id="KW-0813">Transport</keyword>
<dbReference type="PROSITE" id="PS00078">
    <property type="entry name" value="COX2"/>
    <property type="match status" value="1"/>
</dbReference>
<dbReference type="PANTHER" id="PTHR22888:SF9">
    <property type="entry name" value="CYTOCHROME C OXIDASE SUBUNIT 2"/>
    <property type="match status" value="1"/>
</dbReference>
<dbReference type="Pfam" id="PF00116">
    <property type="entry name" value="COX2"/>
    <property type="match status" value="1"/>
</dbReference>
<evidence type="ECO:0000256" key="9">
    <source>
        <dbReference type="ARBA" id="ARBA00022989"/>
    </source>
</evidence>
<dbReference type="InterPro" id="IPR045187">
    <property type="entry name" value="CcO_II"/>
</dbReference>
<evidence type="ECO:0000256" key="7">
    <source>
        <dbReference type="ARBA" id="ARBA00022967"/>
    </source>
</evidence>
<keyword evidence="9 16" id="KW-1133">Transmembrane helix</keyword>
<feature type="domain" description="Cytochrome oxidase subunit II copper A binding" evidence="17">
    <location>
        <begin position="102"/>
        <end position="231"/>
    </location>
</feature>
<dbReference type="EC" id="7.1.1.9" evidence="15"/>
<comment type="cofactor">
    <cofactor evidence="15">
        <name>Cu cation</name>
        <dbReference type="ChEBI" id="CHEBI:23378"/>
    </cofactor>
    <text evidence="15">Binds a copper A center.</text>
</comment>
<keyword evidence="20" id="KW-1185">Reference proteome</keyword>
<dbReference type="InterPro" id="IPR011759">
    <property type="entry name" value="Cyt_c_oxidase_su2_TM_dom"/>
</dbReference>
<evidence type="ECO:0000256" key="15">
    <source>
        <dbReference type="RuleBase" id="RU004024"/>
    </source>
</evidence>
<evidence type="ECO:0000313" key="19">
    <source>
        <dbReference type="EMBL" id="MFC3266074.1"/>
    </source>
</evidence>
<evidence type="ECO:0000256" key="8">
    <source>
        <dbReference type="ARBA" id="ARBA00022982"/>
    </source>
</evidence>
<dbReference type="Gene3D" id="1.10.287.90">
    <property type="match status" value="1"/>
</dbReference>
<dbReference type="CDD" id="cd13912">
    <property type="entry name" value="CcO_II_C"/>
    <property type="match status" value="1"/>
</dbReference>
<dbReference type="SUPFAM" id="SSF81464">
    <property type="entry name" value="Cytochrome c oxidase subunit II-like, transmembrane region"/>
    <property type="match status" value="1"/>
</dbReference>
<keyword evidence="4 14" id="KW-0679">Respiratory chain</keyword>
<keyword evidence="7" id="KW-1278">Translocase</keyword>
<dbReference type="InterPro" id="IPR036257">
    <property type="entry name" value="Cyt_c_oxidase_su2_TM_sf"/>
</dbReference>
<dbReference type="PRINTS" id="PR01166">
    <property type="entry name" value="CYCOXIDASEII"/>
</dbReference>
<dbReference type="InterPro" id="IPR014222">
    <property type="entry name" value="Cyt_c_oxidase_su2"/>
</dbReference>
<proteinExistence type="inferred from homology"/>
<dbReference type="InterPro" id="IPR008972">
    <property type="entry name" value="Cupredoxin"/>
</dbReference>
<sequence length="258" mass="28637">MAGEGQPTPWEMGLQTPVTPIAHAMHSFHDLLLAIITCIVLLVLALMFWVVFRFREKRNPNPSRTSHNTLVEVIWTIIPVLILVVIAVPSFRLLKDQLTLPQADVVIKATGHQWYWSYEYPEDQGGFSFDSNMAQDKEPRLLAVDNEVVLPVNKTIRVQVTASDVIHAFAVPSFGVKIDAIPGRLNETWFRAEKEGVFYGQCSLICGQNHAFMPVAIRIVSEDAYKKWLQEAKAKFASNSGARLASAAADAPAAAAVR</sequence>
<evidence type="ECO:0000256" key="2">
    <source>
        <dbReference type="ARBA" id="ARBA00007866"/>
    </source>
</evidence>
<evidence type="ECO:0000256" key="11">
    <source>
        <dbReference type="ARBA" id="ARBA00023136"/>
    </source>
</evidence>
<evidence type="ECO:0000256" key="4">
    <source>
        <dbReference type="ARBA" id="ARBA00022660"/>
    </source>
</evidence>
<evidence type="ECO:0000256" key="13">
    <source>
        <dbReference type="ARBA" id="ARBA00047816"/>
    </source>
</evidence>
<dbReference type="PROSITE" id="PS50999">
    <property type="entry name" value="COX2_TM"/>
    <property type="match status" value="1"/>
</dbReference>
<accession>A0ABV7LEM7</accession>
<evidence type="ECO:0000259" key="17">
    <source>
        <dbReference type="PROSITE" id="PS50857"/>
    </source>
</evidence>
<dbReference type="Proteomes" id="UP001595536">
    <property type="component" value="Unassembled WGS sequence"/>
</dbReference>
<dbReference type="PANTHER" id="PTHR22888">
    <property type="entry name" value="CYTOCHROME C OXIDASE, SUBUNIT II"/>
    <property type="match status" value="1"/>
</dbReference>